<evidence type="ECO:0000256" key="5">
    <source>
        <dbReference type="ARBA" id="ARBA00022741"/>
    </source>
</evidence>
<dbReference type="Pfam" id="PF19269">
    <property type="entry name" value="Anticodon_2"/>
    <property type="match status" value="1"/>
</dbReference>
<dbReference type="GO" id="GO:0005524">
    <property type="term" value="F:ATP binding"/>
    <property type="evidence" value="ECO:0007669"/>
    <property type="project" value="UniProtKB-KW"/>
</dbReference>
<evidence type="ECO:0000313" key="16">
    <source>
        <dbReference type="Proteomes" id="UP000738402"/>
    </source>
</evidence>
<dbReference type="EC" id="6.1.1.17" evidence="3"/>
<dbReference type="GO" id="GO:0005739">
    <property type="term" value="C:mitochondrion"/>
    <property type="evidence" value="ECO:0007669"/>
    <property type="project" value="UniProtKB-SubCell"/>
</dbReference>
<dbReference type="InterPro" id="IPR045462">
    <property type="entry name" value="aa-tRNA-synth_I_cd-bd"/>
</dbReference>
<proteinExistence type="inferred from homology"/>
<comment type="subcellular location">
    <subcellularLocation>
        <location evidence="1">Mitochondrion</location>
    </subcellularLocation>
</comment>
<keyword evidence="6 11" id="KW-0067">ATP-binding</keyword>
<dbReference type="InterPro" id="IPR049940">
    <property type="entry name" value="GluQ/Sye"/>
</dbReference>
<evidence type="ECO:0000256" key="10">
    <source>
        <dbReference type="ARBA" id="ARBA00072917"/>
    </source>
</evidence>
<dbReference type="Gene3D" id="3.40.50.620">
    <property type="entry name" value="HUPs"/>
    <property type="match status" value="1"/>
</dbReference>
<keyword evidence="7 11" id="KW-0648">Protein biosynthesis</keyword>
<evidence type="ECO:0000256" key="9">
    <source>
        <dbReference type="ARBA" id="ARBA00030865"/>
    </source>
</evidence>
<evidence type="ECO:0000256" key="6">
    <source>
        <dbReference type="ARBA" id="ARBA00022840"/>
    </source>
</evidence>
<dbReference type="SUPFAM" id="SSF52374">
    <property type="entry name" value="Nucleotidylyl transferase"/>
    <property type="match status" value="1"/>
</dbReference>
<gene>
    <name evidence="15" type="ORF">KL933_003116</name>
</gene>
<evidence type="ECO:0000259" key="14">
    <source>
        <dbReference type="Pfam" id="PF19269"/>
    </source>
</evidence>
<dbReference type="InterPro" id="IPR014729">
    <property type="entry name" value="Rossmann-like_a/b/a_fold"/>
</dbReference>
<keyword evidence="8 11" id="KW-0030">Aminoacyl-tRNA synthetase</keyword>
<dbReference type="Gene3D" id="1.10.10.350">
    <property type="match status" value="1"/>
</dbReference>
<dbReference type="PRINTS" id="PR00987">
    <property type="entry name" value="TRNASYNTHGLU"/>
</dbReference>
<dbReference type="InterPro" id="IPR020058">
    <property type="entry name" value="Glu/Gln-tRNA-synth_Ib_cat-dom"/>
</dbReference>
<comment type="similarity">
    <text evidence="2">Belongs to the class-I aminoacyl-tRNA synthetase family. Glutamate--tRNA ligase type 1 subfamily.</text>
</comment>
<evidence type="ECO:0000256" key="2">
    <source>
        <dbReference type="ARBA" id="ARBA00007894"/>
    </source>
</evidence>
<organism evidence="15 16">
    <name type="scientific">Ogataea haglerorum</name>
    <dbReference type="NCBI Taxonomy" id="1937702"/>
    <lineage>
        <taxon>Eukaryota</taxon>
        <taxon>Fungi</taxon>
        <taxon>Dikarya</taxon>
        <taxon>Ascomycota</taxon>
        <taxon>Saccharomycotina</taxon>
        <taxon>Pichiomycetes</taxon>
        <taxon>Pichiales</taxon>
        <taxon>Pichiaceae</taxon>
        <taxon>Ogataea</taxon>
    </lineage>
</organism>
<dbReference type="InterPro" id="IPR008925">
    <property type="entry name" value="aa_tRNA-synth_I_cd-bd_sf"/>
</dbReference>
<protein>
    <recommendedName>
        <fullName evidence="10">Glutamate--tRNA ligase, mitochondrial</fullName>
        <ecNumber evidence="3">6.1.1.17</ecNumber>
    </recommendedName>
    <alternativeName>
        <fullName evidence="9">Glutamyl-tRNA synthetase</fullName>
    </alternativeName>
</protein>
<dbReference type="NCBIfam" id="TIGR00464">
    <property type="entry name" value="gltX_bact"/>
    <property type="match status" value="1"/>
</dbReference>
<dbReference type="PANTHER" id="PTHR43311:SF2">
    <property type="entry name" value="GLUTAMATE--TRNA LIGASE, MITOCHONDRIAL-RELATED"/>
    <property type="match status" value="1"/>
</dbReference>
<dbReference type="InterPro" id="IPR000924">
    <property type="entry name" value="Glu/Gln-tRNA-synth"/>
</dbReference>
<dbReference type="GO" id="GO:0000049">
    <property type="term" value="F:tRNA binding"/>
    <property type="evidence" value="ECO:0007669"/>
    <property type="project" value="InterPro"/>
</dbReference>
<accession>A0AAN6D4H7</accession>
<dbReference type="GO" id="GO:0008270">
    <property type="term" value="F:zinc ion binding"/>
    <property type="evidence" value="ECO:0007669"/>
    <property type="project" value="InterPro"/>
</dbReference>
<name>A0AAN6D4H7_9ASCO</name>
<dbReference type="InterPro" id="IPR020751">
    <property type="entry name" value="aa-tRNA-synth_I_codon-bd_sub2"/>
</dbReference>
<dbReference type="FunFam" id="3.40.50.620:FF:000045">
    <property type="entry name" value="Glutamate--tRNA ligase, mitochondrial"/>
    <property type="match status" value="1"/>
</dbReference>
<evidence type="ECO:0000256" key="11">
    <source>
        <dbReference type="RuleBase" id="RU363037"/>
    </source>
</evidence>
<dbReference type="GO" id="GO:0004818">
    <property type="term" value="F:glutamate-tRNA ligase activity"/>
    <property type="evidence" value="ECO:0007669"/>
    <property type="project" value="UniProtKB-EC"/>
</dbReference>
<dbReference type="Proteomes" id="UP000738402">
    <property type="component" value="Unassembled WGS sequence"/>
</dbReference>
<keyword evidence="4 11" id="KW-0436">Ligase</keyword>
<dbReference type="EMBL" id="JAHLUH010000008">
    <property type="protein sequence ID" value="KAG7726833.1"/>
    <property type="molecule type" value="Genomic_DNA"/>
</dbReference>
<dbReference type="CDD" id="cd00808">
    <property type="entry name" value="GluRS_core"/>
    <property type="match status" value="1"/>
</dbReference>
<dbReference type="AlphaFoldDB" id="A0AAN6D4H7"/>
<dbReference type="InterPro" id="IPR004527">
    <property type="entry name" value="Glu-tRNA-ligase_bac/mito"/>
</dbReference>
<evidence type="ECO:0000256" key="12">
    <source>
        <dbReference type="SAM" id="MobiDB-lite"/>
    </source>
</evidence>
<dbReference type="InterPro" id="IPR033910">
    <property type="entry name" value="GluRS_core"/>
</dbReference>
<dbReference type="GO" id="GO:0006424">
    <property type="term" value="P:glutamyl-tRNA aminoacylation"/>
    <property type="evidence" value="ECO:0007669"/>
    <property type="project" value="InterPro"/>
</dbReference>
<evidence type="ECO:0000256" key="8">
    <source>
        <dbReference type="ARBA" id="ARBA00023146"/>
    </source>
</evidence>
<evidence type="ECO:0000256" key="4">
    <source>
        <dbReference type="ARBA" id="ARBA00022598"/>
    </source>
</evidence>
<evidence type="ECO:0000256" key="3">
    <source>
        <dbReference type="ARBA" id="ARBA00012835"/>
    </source>
</evidence>
<feature type="region of interest" description="Disordered" evidence="12">
    <location>
        <begin position="28"/>
        <end position="48"/>
    </location>
</feature>
<dbReference type="Pfam" id="PF00749">
    <property type="entry name" value="tRNA-synt_1c"/>
    <property type="match status" value="1"/>
</dbReference>
<evidence type="ECO:0000256" key="7">
    <source>
        <dbReference type="ARBA" id="ARBA00022917"/>
    </source>
</evidence>
<reference evidence="15" key="1">
    <citation type="journal article" date="2021" name="G3 (Bethesda)">
        <title>Genomic diversity, chromosomal rearrangements, and interspecies hybridization in the ogataea polymorpha species complex.</title>
        <authorList>
            <person name="Hanson S.J."/>
            <person name="Cinneide E.O."/>
            <person name="Salzberg L.I."/>
            <person name="Wolfe K.H."/>
            <person name="McGowan J."/>
            <person name="Fitzpatrick D.A."/>
            <person name="Matlin K."/>
        </authorList>
    </citation>
    <scope>NUCLEOTIDE SEQUENCE</scope>
    <source>
        <strain evidence="15">83-405-1</strain>
    </source>
</reference>
<dbReference type="PANTHER" id="PTHR43311">
    <property type="entry name" value="GLUTAMATE--TRNA LIGASE"/>
    <property type="match status" value="1"/>
</dbReference>
<dbReference type="SUPFAM" id="SSF48163">
    <property type="entry name" value="An anticodon-binding domain of class I aminoacyl-tRNA synthetases"/>
    <property type="match status" value="1"/>
</dbReference>
<dbReference type="HAMAP" id="MF_00022">
    <property type="entry name" value="Glu_tRNA_synth_type1"/>
    <property type="match status" value="1"/>
</dbReference>
<keyword evidence="5 11" id="KW-0547">Nucleotide-binding</keyword>
<evidence type="ECO:0000256" key="1">
    <source>
        <dbReference type="ARBA" id="ARBA00004173"/>
    </source>
</evidence>
<evidence type="ECO:0000313" key="15">
    <source>
        <dbReference type="EMBL" id="KAG7726833.1"/>
    </source>
</evidence>
<evidence type="ECO:0000259" key="13">
    <source>
        <dbReference type="Pfam" id="PF00749"/>
    </source>
</evidence>
<feature type="domain" description="Aminoacyl-tRNA synthetase class I anticodon-binding" evidence="14">
    <location>
        <begin position="407"/>
        <end position="525"/>
    </location>
</feature>
<feature type="domain" description="Glutamyl/glutaminyl-tRNA synthetase class Ib catalytic" evidence="13">
    <location>
        <begin position="46"/>
        <end position="373"/>
    </location>
</feature>
<sequence length="531" mass="60884">MVRVRTLHTSRCSLNSSKMQLHTKFTLRRKSAQKEEVPTDSKTPARTRFAPSPTGFLHLGSLRTALYNYLLARATGGQFLLRLEDTDQKRLVTGAEENIYDTLNWLGIKIDEGPTVGGAYGPYRQSDRSEIYTRYINELLDKGLAYRCFCSKSRLDGLRDSAKLLKPPTTVSYDRHCLKVYTKEESAAKAAQGEEFTVRFLSPDKYQEFNDLLHGNVNWQPQVNPFDKRFEDPVLLKSDGLPTYHFANVVDDHLMKITHVIRGEEWLASTPKHIALYEAFEWRKPKFVHIPLLTTVDNKKLSKRTGDIDIMSLKRQGYLPEALINFAVLFGWAPKRAQGEKSNEIYSMDFLEKHFNLDGLTVGNAKVDFQKLNYFNKHYLQQKLQDPEFLDRASADIYAKLNQDRGITQEYVKKVLVKTGSSLTTLDSVFDESFKFYFERPTYTRKGLENVLKPGEYGVVKLLAEQTDFTDLKALIPRIMAVYPDITKKDIYQTIRYAISAGQPGTKLPDMIELLGNEEVIARLNSLKEIL</sequence>
<comment type="caution">
    <text evidence="15">The sequence shown here is derived from an EMBL/GenBank/DDBJ whole genome shotgun (WGS) entry which is preliminary data.</text>
</comment>